<evidence type="ECO:0000313" key="9">
    <source>
        <dbReference type="EMBL" id="GAU88736.1"/>
    </source>
</evidence>
<dbReference type="GO" id="GO:0003723">
    <property type="term" value="F:RNA binding"/>
    <property type="evidence" value="ECO:0007669"/>
    <property type="project" value="InterPro"/>
</dbReference>
<keyword evidence="6" id="KW-0804">Transcription</keyword>
<reference evidence="9 10" key="1">
    <citation type="journal article" date="2016" name="Nat. Commun.">
        <title>Extremotolerant tardigrade genome and improved radiotolerance of human cultured cells by tardigrade-unique protein.</title>
        <authorList>
            <person name="Hashimoto T."/>
            <person name="Horikawa D.D."/>
            <person name="Saito Y."/>
            <person name="Kuwahara H."/>
            <person name="Kozuka-Hata H."/>
            <person name="Shin-I T."/>
            <person name="Minakuchi Y."/>
            <person name="Ohishi K."/>
            <person name="Motoyama A."/>
            <person name="Aizu T."/>
            <person name="Enomoto A."/>
            <person name="Kondo K."/>
            <person name="Tanaka S."/>
            <person name="Hara Y."/>
            <person name="Koshikawa S."/>
            <person name="Sagara H."/>
            <person name="Miura T."/>
            <person name="Yokobori S."/>
            <person name="Miyagawa K."/>
            <person name="Suzuki Y."/>
            <person name="Kubo T."/>
            <person name="Oyama M."/>
            <person name="Kohara Y."/>
            <person name="Fujiyama A."/>
            <person name="Arakawa K."/>
            <person name="Katayama T."/>
            <person name="Toyoda A."/>
            <person name="Kunieda T."/>
        </authorList>
    </citation>
    <scope>NUCLEOTIDE SEQUENCE [LARGE SCALE GENOMIC DNA]</scope>
    <source>
        <strain evidence="9 10">YOKOZUNA-1</strain>
    </source>
</reference>
<evidence type="ECO:0000256" key="1">
    <source>
        <dbReference type="ARBA" id="ARBA00004604"/>
    </source>
</evidence>
<dbReference type="InterPro" id="IPR053826">
    <property type="entry name" value="WDR75"/>
</dbReference>
<dbReference type="EMBL" id="BDGG01000001">
    <property type="protein sequence ID" value="GAU88736.1"/>
    <property type="molecule type" value="Genomic_DNA"/>
</dbReference>
<evidence type="ECO:0000256" key="5">
    <source>
        <dbReference type="ARBA" id="ARBA00022737"/>
    </source>
</evidence>
<evidence type="ECO:0000256" key="7">
    <source>
        <dbReference type="ARBA" id="ARBA00023242"/>
    </source>
</evidence>
<feature type="domain" description="WD repeat-containing protein 75 second beta-propeller" evidence="8">
    <location>
        <begin position="91"/>
        <end position="329"/>
    </location>
</feature>
<keyword evidence="3" id="KW-0698">rRNA processing</keyword>
<evidence type="ECO:0000313" key="10">
    <source>
        <dbReference type="Proteomes" id="UP000186922"/>
    </source>
</evidence>
<dbReference type="GO" id="GO:2000234">
    <property type="term" value="P:positive regulation of rRNA processing"/>
    <property type="evidence" value="ECO:0007669"/>
    <property type="project" value="TreeGrafter"/>
</dbReference>
<dbReference type="GO" id="GO:0032040">
    <property type="term" value="C:small-subunit processome"/>
    <property type="evidence" value="ECO:0007669"/>
    <property type="project" value="InterPro"/>
</dbReference>
<dbReference type="OrthoDB" id="4096at2759"/>
<proteinExistence type="predicted"/>
<evidence type="ECO:0000256" key="4">
    <source>
        <dbReference type="ARBA" id="ARBA00022574"/>
    </source>
</evidence>
<keyword evidence="4" id="KW-0853">WD repeat</keyword>
<dbReference type="Pfam" id="PF23769">
    <property type="entry name" value="Beta-prop_WDR75_2nd"/>
    <property type="match status" value="1"/>
</dbReference>
<dbReference type="GO" id="GO:0006364">
    <property type="term" value="P:rRNA processing"/>
    <property type="evidence" value="ECO:0007669"/>
    <property type="project" value="UniProtKB-KW"/>
</dbReference>
<keyword evidence="2" id="KW-0690">Ribosome biogenesis</keyword>
<dbReference type="Gene3D" id="2.130.10.10">
    <property type="entry name" value="YVTN repeat-like/Quinoprotein amine dehydrogenase"/>
    <property type="match status" value="2"/>
</dbReference>
<keyword evidence="7" id="KW-0539">Nucleus</keyword>
<dbReference type="PANTHER" id="PTHR44215">
    <property type="entry name" value="WD REPEAT-CONTAINING PROTEIN 75"/>
    <property type="match status" value="1"/>
</dbReference>
<evidence type="ECO:0000256" key="3">
    <source>
        <dbReference type="ARBA" id="ARBA00022552"/>
    </source>
</evidence>
<evidence type="ECO:0000256" key="6">
    <source>
        <dbReference type="ARBA" id="ARBA00023163"/>
    </source>
</evidence>
<comment type="caution">
    <text evidence="9">The sequence shown here is derived from an EMBL/GenBank/DDBJ whole genome shotgun (WGS) entry which is preliminary data.</text>
</comment>
<dbReference type="PANTHER" id="PTHR44215:SF1">
    <property type="entry name" value="WD REPEAT-CONTAINING PROTEIN 75"/>
    <property type="match status" value="1"/>
</dbReference>
<dbReference type="SUPFAM" id="SSF50998">
    <property type="entry name" value="Quinoprotein alcohol dehydrogenase-like"/>
    <property type="match status" value="1"/>
</dbReference>
<dbReference type="Pfam" id="PF23869">
    <property type="entry name" value="Beta-prop_WDR75_1st"/>
    <property type="match status" value="1"/>
</dbReference>
<keyword evidence="5" id="KW-0677">Repeat</keyword>
<evidence type="ECO:0000256" key="2">
    <source>
        <dbReference type="ARBA" id="ARBA00022517"/>
    </source>
</evidence>
<evidence type="ECO:0000259" key="8">
    <source>
        <dbReference type="Pfam" id="PF23769"/>
    </source>
</evidence>
<dbReference type="Proteomes" id="UP000186922">
    <property type="component" value="Unassembled WGS sequence"/>
</dbReference>
<dbReference type="InterPro" id="IPR015943">
    <property type="entry name" value="WD40/YVTN_repeat-like_dom_sf"/>
</dbReference>
<accession>A0A1D1UGG4</accession>
<dbReference type="AlphaFoldDB" id="A0A1D1UGG4"/>
<protein>
    <recommendedName>
        <fullName evidence="8">WD repeat-containing protein 75 second beta-propeller domain-containing protein</fullName>
    </recommendedName>
</protein>
<name>A0A1D1UGG4_RAMVA</name>
<dbReference type="InterPro" id="IPR011047">
    <property type="entry name" value="Quinoprotein_ADH-like_sf"/>
</dbReference>
<dbReference type="STRING" id="947166.A0A1D1UGG4"/>
<comment type="subcellular location">
    <subcellularLocation>
        <location evidence="1">Nucleus</location>
        <location evidence="1">Nucleolus</location>
    </subcellularLocation>
</comment>
<keyword evidence="10" id="KW-1185">Reference proteome</keyword>
<organism evidence="9 10">
    <name type="scientific">Ramazzottius varieornatus</name>
    <name type="common">Water bear</name>
    <name type="synonym">Tardigrade</name>
    <dbReference type="NCBI Taxonomy" id="947166"/>
    <lineage>
        <taxon>Eukaryota</taxon>
        <taxon>Metazoa</taxon>
        <taxon>Ecdysozoa</taxon>
        <taxon>Tardigrada</taxon>
        <taxon>Eutardigrada</taxon>
        <taxon>Parachela</taxon>
        <taxon>Hypsibioidea</taxon>
        <taxon>Ramazzottiidae</taxon>
        <taxon>Ramazzottius</taxon>
    </lineage>
</organism>
<sequence>MWSGGWESTLVQWSLNNTDQKDFIPRLGAAIVRLSISYDGNIIAVSHSDGVIHLVGLQRNILQTIKSVSLAAADSTNDRSPQDSESLFCFEPASRCLVLRGKPGSLQFYNPSGDRLESEIDVVEQNIVSSGLNNFTNGFVDSAVFSPSGSWLCTADSLVTKHIGSTINLKFWARDPASSKYILKTTVIDPHDGAPIRQMVIGNGSFLATLSDTDFKLWMILKQKTLNGTQDVWYCVGVGDFKEYKPTTAVFSADDRTIAVAFQHLVTFWNVDTSSLQDHALSLRRKTELISAMWYGFSNSDTFFTSTKSVVTVWNLSKRSILQTVDLETTCFDRVDSFVVLCGPRSINVLEEDKLTQSVYTHSLPETSSPITACCLVRKADVEKEAGVSEHMKSWLDEYSLFLLMANGEIAVVDQKTTGQHANKLYAPDPQATAFYRHLEIVRDPKTEEMNSMHVKPPAKNARELVDKLVGTPAYTLAPSRYFLGEQLNVLLKGTGPSSPPTDLQMDLDEAKEKDMDVGGDEPDVKIEESFRNQSTDIDTLDESSDSTVRLTTTTDFSFLRKGSALAEGKSKLKVSRSKSDSMNSAFSTMSALYQSLRSE</sequence>
<gene>
    <name evidence="9" type="primary">RvY_01375</name>
    <name evidence="9" type="synonym">RvY_01375.1</name>
    <name evidence="9" type="ORF">RvY_01375-1</name>
</gene>
<dbReference type="InterPro" id="IPR057644">
    <property type="entry name" value="Beta-prop_WDR75_2nd"/>
</dbReference>
<dbReference type="GO" id="GO:0045943">
    <property type="term" value="P:positive regulation of transcription by RNA polymerase I"/>
    <property type="evidence" value="ECO:0007669"/>
    <property type="project" value="InterPro"/>
</dbReference>